<gene>
    <name evidence="8" type="ORF">METZ01_LOCUS21034</name>
</gene>
<dbReference type="PANTHER" id="PTHR33284">
    <property type="entry name" value="RIBOSOMAL PROTEIN L25/GLN-TRNA SYNTHETASE, ANTI-CODON-BINDING DOMAIN-CONTAINING PROTEIN"/>
    <property type="match status" value="1"/>
</dbReference>
<dbReference type="HAMAP" id="MF_01334">
    <property type="entry name" value="Ribosomal_bL25_CTC"/>
    <property type="match status" value="1"/>
</dbReference>
<dbReference type="InterPro" id="IPR011035">
    <property type="entry name" value="Ribosomal_bL25/Gln-tRNA_synth"/>
</dbReference>
<organism evidence="8">
    <name type="scientific">marine metagenome</name>
    <dbReference type="NCBI Taxonomy" id="408172"/>
    <lineage>
        <taxon>unclassified sequences</taxon>
        <taxon>metagenomes</taxon>
        <taxon>ecological metagenomes</taxon>
    </lineage>
</organism>
<keyword evidence="1" id="KW-0699">rRNA-binding</keyword>
<evidence type="ECO:0000256" key="1">
    <source>
        <dbReference type="ARBA" id="ARBA00022730"/>
    </source>
</evidence>
<feature type="domain" description="Large ribosomal subunit protein bL25 L25" evidence="6">
    <location>
        <begin position="5"/>
        <end position="92"/>
    </location>
</feature>
<dbReference type="GO" id="GO:0003735">
    <property type="term" value="F:structural constituent of ribosome"/>
    <property type="evidence" value="ECO:0007669"/>
    <property type="project" value="InterPro"/>
</dbReference>
<feature type="compositionally biased region" description="Low complexity" evidence="5">
    <location>
        <begin position="200"/>
        <end position="220"/>
    </location>
</feature>
<dbReference type="Pfam" id="PF01386">
    <property type="entry name" value="Ribosomal_L25p"/>
    <property type="match status" value="1"/>
</dbReference>
<dbReference type="InterPro" id="IPR020057">
    <property type="entry name" value="Ribosomal_bL25_b-dom"/>
</dbReference>
<name>A0A381PMK6_9ZZZZ</name>
<evidence type="ECO:0000259" key="7">
    <source>
        <dbReference type="Pfam" id="PF14693"/>
    </source>
</evidence>
<evidence type="ECO:0000256" key="5">
    <source>
        <dbReference type="SAM" id="MobiDB-lite"/>
    </source>
</evidence>
<dbReference type="NCBIfam" id="NF004128">
    <property type="entry name" value="PRK05618.1-2"/>
    <property type="match status" value="1"/>
</dbReference>
<keyword evidence="2" id="KW-0694">RNA-binding</keyword>
<dbReference type="GO" id="GO:0006412">
    <property type="term" value="P:translation"/>
    <property type="evidence" value="ECO:0007669"/>
    <property type="project" value="InterPro"/>
</dbReference>
<dbReference type="Pfam" id="PF14693">
    <property type="entry name" value="Ribosomal_TL5_C"/>
    <property type="match status" value="1"/>
</dbReference>
<dbReference type="InterPro" id="IPR037121">
    <property type="entry name" value="Ribosomal_bL25_C"/>
</dbReference>
<proteinExistence type="inferred from homology"/>
<evidence type="ECO:0000256" key="4">
    <source>
        <dbReference type="ARBA" id="ARBA00023274"/>
    </source>
</evidence>
<dbReference type="NCBIfam" id="TIGR00731">
    <property type="entry name" value="bL25_bact_ctc"/>
    <property type="match status" value="1"/>
</dbReference>
<dbReference type="InterPro" id="IPR029751">
    <property type="entry name" value="Ribosomal_L25_dom"/>
</dbReference>
<evidence type="ECO:0000256" key="2">
    <source>
        <dbReference type="ARBA" id="ARBA00022884"/>
    </source>
</evidence>
<dbReference type="InterPro" id="IPR020056">
    <property type="entry name" value="Rbsml_bL25/Gln-tRNA_synth_N"/>
</dbReference>
<dbReference type="InterPro" id="IPR001021">
    <property type="entry name" value="Ribosomal_bL25_long"/>
</dbReference>
<dbReference type="GO" id="GO:0008097">
    <property type="term" value="F:5S rRNA binding"/>
    <property type="evidence" value="ECO:0007669"/>
    <property type="project" value="InterPro"/>
</dbReference>
<accession>A0A381PMK6</accession>
<evidence type="ECO:0000259" key="6">
    <source>
        <dbReference type="Pfam" id="PF01386"/>
    </source>
</evidence>
<dbReference type="InterPro" id="IPR020930">
    <property type="entry name" value="Ribosomal_uL5_bac-type"/>
</dbReference>
<feature type="domain" description="Large ribosomal subunit protein bL25 beta" evidence="7">
    <location>
        <begin position="100"/>
        <end position="185"/>
    </location>
</feature>
<dbReference type="Gene3D" id="2.170.120.20">
    <property type="entry name" value="Ribosomal protein L25, beta domain"/>
    <property type="match status" value="1"/>
</dbReference>
<evidence type="ECO:0000313" key="8">
    <source>
        <dbReference type="EMBL" id="SUZ68180.1"/>
    </source>
</evidence>
<dbReference type="PANTHER" id="PTHR33284:SF1">
    <property type="entry name" value="RIBOSOMAL PROTEIN L25_GLN-TRNA SYNTHETASE, ANTI-CODON-BINDING DOMAIN-CONTAINING PROTEIN"/>
    <property type="match status" value="1"/>
</dbReference>
<dbReference type="SUPFAM" id="SSF50715">
    <property type="entry name" value="Ribosomal protein L25-like"/>
    <property type="match status" value="1"/>
</dbReference>
<dbReference type="AlphaFoldDB" id="A0A381PMK6"/>
<protein>
    <submittedName>
        <fullName evidence="8">Uncharacterized protein</fullName>
    </submittedName>
</protein>
<feature type="region of interest" description="Disordered" evidence="5">
    <location>
        <begin position="188"/>
        <end position="256"/>
    </location>
</feature>
<dbReference type="GO" id="GO:0022625">
    <property type="term" value="C:cytosolic large ribosomal subunit"/>
    <property type="evidence" value="ECO:0007669"/>
    <property type="project" value="TreeGrafter"/>
</dbReference>
<dbReference type="Gene3D" id="2.40.240.10">
    <property type="entry name" value="Ribosomal Protein L25, Chain P"/>
    <property type="match status" value="1"/>
</dbReference>
<sequence length="256" mass="27756">MTNSLKAIRRETKTAGQLNALRTKGLIPAVLYGGKNPNLKISVEEKYLNEIFNSESFLSTVINLNIDGKTEKVVPRDISYNVISDKPAHIDFMRVVDGSKIILEIPVTFKNKNDSPGLKRGGVLNVVRRKVELQCIAEKIPENIEIDLTGLDIGTSIKISSVKLPTDTKPTITDRDFVVATVAPPTIVKEPEKPAEEVPAEGAEGEVAATAEGEATTAPTKEGEAAKKDDKGKEQSGDKKQAGDKKPAAEKKQEKK</sequence>
<dbReference type="EMBL" id="UINC01001032">
    <property type="protein sequence ID" value="SUZ68180.1"/>
    <property type="molecule type" value="Genomic_DNA"/>
</dbReference>
<dbReference type="CDD" id="cd00495">
    <property type="entry name" value="Ribosomal_L25_TL5_CTC"/>
    <property type="match status" value="1"/>
</dbReference>
<feature type="compositionally biased region" description="Basic and acidic residues" evidence="5">
    <location>
        <begin position="221"/>
        <end position="256"/>
    </location>
</feature>
<keyword evidence="3" id="KW-0689">Ribosomal protein</keyword>
<keyword evidence="4" id="KW-0687">Ribonucleoprotein</keyword>
<evidence type="ECO:0000256" key="3">
    <source>
        <dbReference type="ARBA" id="ARBA00022980"/>
    </source>
</evidence>
<reference evidence="8" key="1">
    <citation type="submission" date="2018-05" db="EMBL/GenBank/DDBJ databases">
        <authorList>
            <person name="Lanie J.A."/>
            <person name="Ng W.-L."/>
            <person name="Kazmierczak K.M."/>
            <person name="Andrzejewski T.M."/>
            <person name="Davidsen T.M."/>
            <person name="Wayne K.J."/>
            <person name="Tettelin H."/>
            <person name="Glass J.I."/>
            <person name="Rusch D."/>
            <person name="Podicherti R."/>
            <person name="Tsui H.-C.T."/>
            <person name="Winkler M.E."/>
        </authorList>
    </citation>
    <scope>NUCLEOTIDE SEQUENCE</scope>
</reference>